<keyword evidence="2" id="KW-1185">Reference proteome</keyword>
<evidence type="ECO:0000313" key="2">
    <source>
        <dbReference type="Proteomes" id="UP000321595"/>
    </source>
</evidence>
<sequence length="646" mass="69306">MRYLLIAFLFITSCSGDTSSPPPATLSIQVPEDQAIIGSTRVEVRGSATGVASVEVNGDVVDVVGGEWSTVLNASDGPLDIEVVAGALEESRSVTVDATAPLLVLESPERGFYRDLAEGDSILVKGRVEDATTGIESVFLGGQSVVLGPDGSFETEVLLREGLNDISISAVDRAGNESTSLRGGIAGSFATPTETVGRAFRVFVQREALNTLETVIEETVTPELVTSFVTANFMNENVAVDTITFDPIDLEVNTSTGALSVTLNVANVAVAGSFTISDDVYPTTIEVVQMGVTLPLSVSATDDGGLSLSFGTAVLDLEDEDLRFNIAGLTQDDANFLRNVMRQVVEYAFANFLSDQVFDQLFDPNVLIRRIEVFDRVITFELKFETVQVFGDGILVELSVTMPDEEFEEVRDVPGALNRIPGNPNGPVSENDLLFTTTHQALDRIFHGVWRSGLLHQTFDQERFAGFELPIELTVAELGLVLGSEVNQLAPAGTPLALRLRPLLPPVVDLTQDSRISLALSETMVDLVLQPSGGEEIVVASIAAFLELDVLLELDGVEVLVGFETNVRADLDSEAVDFDDRAIEGLLTDILTLVPDVLAQSLRLRGEADVEWVILNNPGIELHGDGAYVTLSTAMTPNPDGFTLDL</sequence>
<reference evidence="1 2" key="1">
    <citation type="submission" date="2019-08" db="EMBL/GenBank/DDBJ databases">
        <authorList>
            <person name="Liang Q."/>
        </authorList>
    </citation>
    <scope>NUCLEOTIDE SEQUENCE [LARGE SCALE GENOMIC DNA]</scope>
    <source>
        <strain evidence="1 2">V1718</strain>
    </source>
</reference>
<dbReference type="RefSeq" id="WP_146962222.1">
    <property type="nucleotide sequence ID" value="NZ_CP042467.1"/>
</dbReference>
<proteinExistence type="predicted"/>
<dbReference type="OrthoDB" id="9804686at2"/>
<protein>
    <submittedName>
        <fullName evidence="1">Uncharacterized protein</fullName>
    </submittedName>
</protein>
<dbReference type="AlphaFoldDB" id="A0A5B8XZN9"/>
<dbReference type="Gene3D" id="2.60.40.10">
    <property type="entry name" value="Immunoglobulins"/>
    <property type="match status" value="2"/>
</dbReference>
<gene>
    <name evidence="1" type="ORF">FRD01_18195</name>
</gene>
<evidence type="ECO:0000313" key="1">
    <source>
        <dbReference type="EMBL" id="QED29136.1"/>
    </source>
</evidence>
<dbReference type="Proteomes" id="UP000321595">
    <property type="component" value="Chromosome"/>
</dbReference>
<dbReference type="InterPro" id="IPR013783">
    <property type="entry name" value="Ig-like_fold"/>
</dbReference>
<organism evidence="1 2">
    <name type="scientific">Microvenator marinus</name>
    <dbReference type="NCBI Taxonomy" id="2600177"/>
    <lineage>
        <taxon>Bacteria</taxon>
        <taxon>Deltaproteobacteria</taxon>
        <taxon>Bradymonadales</taxon>
        <taxon>Microvenatoraceae</taxon>
        <taxon>Microvenator</taxon>
    </lineage>
</organism>
<dbReference type="Pfam" id="PF09136">
    <property type="entry name" value="Glucodextran_B"/>
    <property type="match status" value="1"/>
</dbReference>
<accession>A0A5B8XZN9</accession>
<name>A0A5B8XZN9_9DELT</name>
<dbReference type="EMBL" id="CP042467">
    <property type="protein sequence ID" value="QED29136.1"/>
    <property type="molecule type" value="Genomic_DNA"/>
</dbReference>
<dbReference type="KEGG" id="bbae:FRD01_18195"/>